<dbReference type="PANTHER" id="PTHR14428">
    <property type="entry name" value="NUCLEOLAR COMPLEX PROTEIN 3"/>
    <property type="match status" value="1"/>
</dbReference>
<gene>
    <name evidence="2" type="ORF">DILT_LOCUS13186</name>
</gene>
<dbReference type="Proteomes" id="UP000281553">
    <property type="component" value="Unassembled WGS sequence"/>
</dbReference>
<proteinExistence type="predicted"/>
<dbReference type="GO" id="GO:0006270">
    <property type="term" value="P:DNA replication initiation"/>
    <property type="evidence" value="ECO:0007669"/>
    <property type="project" value="TreeGrafter"/>
</dbReference>
<feature type="region of interest" description="Disordered" evidence="1">
    <location>
        <begin position="173"/>
        <end position="192"/>
    </location>
</feature>
<protein>
    <recommendedName>
        <fullName evidence="4">Nucleolar complex-associated protein 3 N-terminal domain-containing protein</fullName>
    </recommendedName>
</protein>
<dbReference type="AlphaFoldDB" id="A0A3P7M3L9"/>
<reference evidence="2 3" key="1">
    <citation type="submission" date="2018-11" db="EMBL/GenBank/DDBJ databases">
        <authorList>
            <consortium name="Pathogen Informatics"/>
        </authorList>
    </citation>
    <scope>NUCLEOTIDE SEQUENCE [LARGE SCALE GENOMIC DNA]</scope>
</reference>
<evidence type="ECO:0000313" key="2">
    <source>
        <dbReference type="EMBL" id="VDN18447.1"/>
    </source>
</evidence>
<dbReference type="InterPro" id="IPR016903">
    <property type="entry name" value="Nucleolar_cplx-assoc_3"/>
</dbReference>
<sequence>MDEREDDSTRDNAGLSAAQKLLLRKKSLSEYRLKISNFCACIIENPDENVSCVKKETRRIRRFESILLLNYEKYTLLLQTILKDKGRRKLPRSLRPYGETNWNKVERLSALKCACQLFENNPTFNHSEDLLQAILPHLLDRRASVPRVLHYRIIPDVAYVLAGIPIKEVADPNGSDKKGRVERKLQSRRERKKDKVLAKFEKDQAETVASKSHEERLRINSQILKEILFVYFKILKTTRDSNLLSAVLAGLSTYAHVINVEYVENLLHLCNGVLSDEVCVLLALLCCMTLSPGF</sequence>
<evidence type="ECO:0000256" key="1">
    <source>
        <dbReference type="SAM" id="MobiDB-lite"/>
    </source>
</evidence>
<name>A0A3P7M3L9_DIBLA</name>
<dbReference type="OrthoDB" id="10263597at2759"/>
<keyword evidence="3" id="KW-1185">Reference proteome</keyword>
<evidence type="ECO:0000313" key="3">
    <source>
        <dbReference type="Proteomes" id="UP000281553"/>
    </source>
</evidence>
<dbReference type="PANTHER" id="PTHR14428:SF5">
    <property type="entry name" value="NUCLEOLAR COMPLEX PROTEIN 3 HOMOLOG"/>
    <property type="match status" value="1"/>
</dbReference>
<evidence type="ECO:0008006" key="4">
    <source>
        <dbReference type="Google" id="ProtNLM"/>
    </source>
</evidence>
<accession>A0A3P7M3L9</accession>
<dbReference type="EMBL" id="UYRU01069197">
    <property type="protein sequence ID" value="VDN18447.1"/>
    <property type="molecule type" value="Genomic_DNA"/>
</dbReference>
<dbReference type="GO" id="GO:0003682">
    <property type="term" value="F:chromatin binding"/>
    <property type="evidence" value="ECO:0007669"/>
    <property type="project" value="TreeGrafter"/>
</dbReference>
<organism evidence="2 3">
    <name type="scientific">Dibothriocephalus latus</name>
    <name type="common">Fish tapeworm</name>
    <name type="synonym">Diphyllobothrium latum</name>
    <dbReference type="NCBI Taxonomy" id="60516"/>
    <lineage>
        <taxon>Eukaryota</taxon>
        <taxon>Metazoa</taxon>
        <taxon>Spiralia</taxon>
        <taxon>Lophotrochozoa</taxon>
        <taxon>Platyhelminthes</taxon>
        <taxon>Cestoda</taxon>
        <taxon>Eucestoda</taxon>
        <taxon>Diphyllobothriidea</taxon>
        <taxon>Diphyllobothriidae</taxon>
        <taxon>Dibothriocephalus</taxon>
    </lineage>
</organism>
<dbReference type="GO" id="GO:0005730">
    <property type="term" value="C:nucleolus"/>
    <property type="evidence" value="ECO:0007669"/>
    <property type="project" value="TreeGrafter"/>
</dbReference>